<keyword evidence="3" id="KW-0600">Photoreceptor protein</keyword>
<evidence type="ECO:0000256" key="10">
    <source>
        <dbReference type="ARBA" id="ARBA00022741"/>
    </source>
</evidence>
<evidence type="ECO:0000256" key="9">
    <source>
        <dbReference type="ARBA" id="ARBA00022737"/>
    </source>
</evidence>
<gene>
    <name evidence="18" type="ORF">jaqu_12520</name>
</gene>
<feature type="domain" description="PAS" evidence="16">
    <location>
        <begin position="21"/>
        <end position="97"/>
    </location>
</feature>
<proteinExistence type="predicted"/>
<evidence type="ECO:0000256" key="13">
    <source>
        <dbReference type="ARBA" id="ARBA00022991"/>
    </source>
</evidence>
<evidence type="ECO:0000256" key="2">
    <source>
        <dbReference type="ARBA" id="ARBA00012438"/>
    </source>
</evidence>
<dbReference type="PANTHER" id="PTHR41523:SF8">
    <property type="entry name" value="ETHYLENE RESPONSE SENSOR PROTEIN"/>
    <property type="match status" value="1"/>
</dbReference>
<organism evidence="18 19">
    <name type="scientific">Jannaschia aquimarina</name>
    <dbReference type="NCBI Taxonomy" id="935700"/>
    <lineage>
        <taxon>Bacteria</taxon>
        <taxon>Pseudomonadati</taxon>
        <taxon>Pseudomonadota</taxon>
        <taxon>Alphaproteobacteria</taxon>
        <taxon>Rhodobacterales</taxon>
        <taxon>Roseobacteraceae</taxon>
        <taxon>Jannaschia</taxon>
    </lineage>
</organism>
<evidence type="ECO:0000256" key="5">
    <source>
        <dbReference type="ARBA" id="ARBA00022606"/>
    </source>
</evidence>
<sequence length="361" mass="39487">MPDTLHATPAVVVPPGAEQDPEHFLERIATVAPAILYVFDLETMENVWVNRSLFAYLGHSEADIRAMGDGIMSDLMHPDDYARFPAHIDVLKALNTDGTAKFEYRMRTKDGRWVWLHSHEAPYQRAEDGTVRRIVGSAHDITAIKEASERVELVSSELLHRVRNIFTVVGAMVSMAGRSAPEARAAFDDLRGRIGALSQAHDVALQTIDTSRISAGDIIERTLAPYRQTSPIKVRAEGVDVLTQTAASLGLVLHELATNAVKYGGLRNGDGGLDLSVTRDGDAFEIDWRERIAPPLDASVFAASKDGFGTKMIRQAVRQLGGTFERHLEADGLHVTIRFGETAAALGAAIRSSTRCDRLNP</sequence>
<evidence type="ECO:0000313" key="19">
    <source>
        <dbReference type="Proteomes" id="UP000032232"/>
    </source>
</evidence>
<dbReference type="Proteomes" id="UP000032232">
    <property type="component" value="Unassembled WGS sequence"/>
</dbReference>
<dbReference type="SUPFAM" id="SSF55874">
    <property type="entry name" value="ATPase domain of HSP90 chaperone/DNA topoisomerase II/histidine kinase"/>
    <property type="match status" value="1"/>
</dbReference>
<evidence type="ECO:0000256" key="11">
    <source>
        <dbReference type="ARBA" id="ARBA00022777"/>
    </source>
</evidence>
<keyword evidence="13" id="KW-0157">Chromophore</keyword>
<reference evidence="18 19" key="1">
    <citation type="submission" date="2015-02" db="EMBL/GenBank/DDBJ databases">
        <title>Genome Sequence of Jannaschia aquimarina DSM28248, a member of the Roseobacter clade.</title>
        <authorList>
            <person name="Voget S."/>
            <person name="Daniel R."/>
        </authorList>
    </citation>
    <scope>NUCLEOTIDE SEQUENCE [LARGE SCALE GENOMIC DNA]</scope>
    <source>
        <strain evidence="18 19">GSW-M26</strain>
    </source>
</reference>
<dbReference type="InterPro" id="IPR036890">
    <property type="entry name" value="HATPase_C_sf"/>
</dbReference>
<accession>A0A0D1CQK1</accession>
<dbReference type="Pfam" id="PF07536">
    <property type="entry name" value="HWE_HK"/>
    <property type="match status" value="1"/>
</dbReference>
<dbReference type="RefSeq" id="WP_084629469.1">
    <property type="nucleotide sequence ID" value="NZ_FZPF01000002.1"/>
</dbReference>
<keyword evidence="5" id="KW-0716">Sensory transduction</keyword>
<evidence type="ECO:0000256" key="7">
    <source>
        <dbReference type="ARBA" id="ARBA00022643"/>
    </source>
</evidence>
<dbReference type="STRING" id="935700.jaqu_12520"/>
<keyword evidence="4" id="KW-0597">Phosphoprotein</keyword>
<comment type="catalytic activity">
    <reaction evidence="1">
        <text>ATP + protein L-histidine = ADP + protein N-phospho-L-histidine.</text>
        <dbReference type="EC" id="2.7.13.3"/>
    </reaction>
</comment>
<evidence type="ECO:0000259" key="16">
    <source>
        <dbReference type="PROSITE" id="PS50112"/>
    </source>
</evidence>
<dbReference type="Gene3D" id="3.30.565.10">
    <property type="entry name" value="Histidine kinase-like ATPase, C-terminal domain"/>
    <property type="match status" value="1"/>
</dbReference>
<dbReference type="PROSITE" id="PS50113">
    <property type="entry name" value="PAC"/>
    <property type="match status" value="1"/>
</dbReference>
<dbReference type="EMBL" id="JYFE01000023">
    <property type="protein sequence ID" value="KIT17062.1"/>
    <property type="molecule type" value="Genomic_DNA"/>
</dbReference>
<dbReference type="SMART" id="SM00086">
    <property type="entry name" value="PAC"/>
    <property type="match status" value="1"/>
</dbReference>
<keyword evidence="12" id="KW-0067">ATP-binding</keyword>
<evidence type="ECO:0000256" key="15">
    <source>
        <dbReference type="ARBA" id="ARBA00023170"/>
    </source>
</evidence>
<dbReference type="InterPro" id="IPR011102">
    <property type="entry name" value="Sig_transdc_His_kinase_HWE"/>
</dbReference>
<evidence type="ECO:0000259" key="17">
    <source>
        <dbReference type="PROSITE" id="PS50113"/>
    </source>
</evidence>
<keyword evidence="6" id="KW-0285">Flavoprotein</keyword>
<dbReference type="CDD" id="cd00130">
    <property type="entry name" value="PAS"/>
    <property type="match status" value="1"/>
</dbReference>
<keyword evidence="19" id="KW-1185">Reference proteome</keyword>
<keyword evidence="11 18" id="KW-0418">Kinase</keyword>
<dbReference type="Pfam" id="PF08447">
    <property type="entry name" value="PAS_3"/>
    <property type="match status" value="1"/>
</dbReference>
<dbReference type="InterPro" id="IPR000014">
    <property type="entry name" value="PAS"/>
</dbReference>
<evidence type="ECO:0000256" key="12">
    <source>
        <dbReference type="ARBA" id="ARBA00022840"/>
    </source>
</evidence>
<keyword evidence="7" id="KW-0288">FMN</keyword>
<dbReference type="SUPFAM" id="SSF55785">
    <property type="entry name" value="PYP-like sensor domain (PAS domain)"/>
    <property type="match status" value="1"/>
</dbReference>
<dbReference type="Gene3D" id="3.30.450.20">
    <property type="entry name" value="PAS domain"/>
    <property type="match status" value="1"/>
</dbReference>
<dbReference type="OrthoDB" id="9816309at2"/>
<comment type="caution">
    <text evidence="18">The sequence shown here is derived from an EMBL/GenBank/DDBJ whole genome shotgun (WGS) entry which is preliminary data.</text>
</comment>
<dbReference type="InterPro" id="IPR000700">
    <property type="entry name" value="PAS-assoc_C"/>
</dbReference>
<protein>
    <recommendedName>
        <fullName evidence="2">histidine kinase</fullName>
        <ecNumber evidence="2">2.7.13.3</ecNumber>
    </recommendedName>
</protein>
<dbReference type="InterPro" id="IPR001610">
    <property type="entry name" value="PAC"/>
</dbReference>
<evidence type="ECO:0000256" key="3">
    <source>
        <dbReference type="ARBA" id="ARBA00022543"/>
    </source>
</evidence>
<keyword evidence="10" id="KW-0547">Nucleotide-binding</keyword>
<evidence type="ECO:0000256" key="4">
    <source>
        <dbReference type="ARBA" id="ARBA00022553"/>
    </source>
</evidence>
<feature type="domain" description="PAC" evidence="17">
    <location>
        <begin position="100"/>
        <end position="153"/>
    </location>
</feature>
<dbReference type="PANTHER" id="PTHR41523">
    <property type="entry name" value="TWO-COMPONENT SYSTEM SENSOR PROTEIN"/>
    <property type="match status" value="1"/>
</dbReference>
<dbReference type="GO" id="GO:0004673">
    <property type="term" value="F:protein histidine kinase activity"/>
    <property type="evidence" value="ECO:0007669"/>
    <property type="project" value="UniProtKB-EC"/>
</dbReference>
<keyword evidence="14" id="KW-0843">Virulence</keyword>
<dbReference type="AlphaFoldDB" id="A0A0D1CQK1"/>
<evidence type="ECO:0000256" key="14">
    <source>
        <dbReference type="ARBA" id="ARBA00023026"/>
    </source>
</evidence>
<evidence type="ECO:0000256" key="8">
    <source>
        <dbReference type="ARBA" id="ARBA00022679"/>
    </source>
</evidence>
<dbReference type="NCBIfam" id="TIGR00229">
    <property type="entry name" value="sensory_box"/>
    <property type="match status" value="1"/>
</dbReference>
<keyword evidence="9" id="KW-0677">Repeat</keyword>
<evidence type="ECO:0000256" key="1">
    <source>
        <dbReference type="ARBA" id="ARBA00000085"/>
    </source>
</evidence>
<evidence type="ECO:0000256" key="6">
    <source>
        <dbReference type="ARBA" id="ARBA00022630"/>
    </source>
</evidence>
<dbReference type="SMART" id="SM00911">
    <property type="entry name" value="HWE_HK"/>
    <property type="match status" value="1"/>
</dbReference>
<name>A0A0D1CQK1_9RHOB</name>
<keyword evidence="15" id="KW-0675">Receptor</keyword>
<dbReference type="PROSITE" id="PS50112">
    <property type="entry name" value="PAS"/>
    <property type="match status" value="1"/>
</dbReference>
<dbReference type="InterPro" id="IPR035965">
    <property type="entry name" value="PAS-like_dom_sf"/>
</dbReference>
<evidence type="ECO:0000313" key="18">
    <source>
        <dbReference type="EMBL" id="KIT17062.1"/>
    </source>
</evidence>
<keyword evidence="8 18" id="KW-0808">Transferase</keyword>
<dbReference type="PATRIC" id="fig|935700.4.peg.1303"/>
<dbReference type="GO" id="GO:0009881">
    <property type="term" value="F:photoreceptor activity"/>
    <property type="evidence" value="ECO:0007669"/>
    <property type="project" value="UniProtKB-KW"/>
</dbReference>
<dbReference type="InterPro" id="IPR013655">
    <property type="entry name" value="PAS_fold_3"/>
</dbReference>
<dbReference type="GO" id="GO:0005524">
    <property type="term" value="F:ATP binding"/>
    <property type="evidence" value="ECO:0007669"/>
    <property type="project" value="UniProtKB-KW"/>
</dbReference>
<dbReference type="EC" id="2.7.13.3" evidence="2"/>